<dbReference type="InterPro" id="IPR035965">
    <property type="entry name" value="PAS-like_dom_sf"/>
</dbReference>
<dbReference type="GO" id="GO:0046872">
    <property type="term" value="F:metal ion binding"/>
    <property type="evidence" value="ECO:0007669"/>
    <property type="project" value="UniProtKB-KW"/>
</dbReference>
<accession>A0A6P0H1I5</accession>
<keyword evidence="2" id="KW-0597">Phosphoprotein</keyword>
<evidence type="ECO:0000256" key="14">
    <source>
        <dbReference type="ARBA" id="ARBA00075117"/>
    </source>
</evidence>
<keyword evidence="6" id="KW-0418">Kinase</keyword>
<gene>
    <name evidence="19" type="ORF">G3R41_00435</name>
</gene>
<dbReference type="SMART" id="SM00331">
    <property type="entry name" value="PP2C_SIG"/>
    <property type="match status" value="1"/>
</dbReference>
<dbReference type="Pfam" id="PF07228">
    <property type="entry name" value="SpoIIE"/>
    <property type="match status" value="1"/>
</dbReference>
<dbReference type="EMBL" id="JAAGWB010000002">
    <property type="protein sequence ID" value="NEN49411.1"/>
    <property type="molecule type" value="Genomic_DNA"/>
</dbReference>
<dbReference type="Gene3D" id="3.30.450.40">
    <property type="match status" value="2"/>
</dbReference>
<dbReference type="Pfam" id="PF13185">
    <property type="entry name" value="GAF_2"/>
    <property type="match status" value="2"/>
</dbReference>
<dbReference type="SMART" id="SM00065">
    <property type="entry name" value="GAF"/>
    <property type="match status" value="2"/>
</dbReference>
<evidence type="ECO:0000256" key="12">
    <source>
        <dbReference type="ARBA" id="ARBA00047761"/>
    </source>
</evidence>
<dbReference type="EC" id="3.1.3.16" evidence="1"/>
<dbReference type="FunFam" id="3.60.40.10:FF:000005">
    <property type="entry name" value="Serine/threonine protein phosphatase"/>
    <property type="match status" value="1"/>
</dbReference>
<keyword evidence="3" id="KW-0808">Transferase</keyword>
<comment type="catalytic activity">
    <reaction evidence="12">
        <text>O-phospho-L-seryl-[protein] + H2O = L-seryl-[protein] + phosphate</text>
        <dbReference type="Rhea" id="RHEA:20629"/>
        <dbReference type="Rhea" id="RHEA-COMP:9863"/>
        <dbReference type="Rhea" id="RHEA-COMP:11604"/>
        <dbReference type="ChEBI" id="CHEBI:15377"/>
        <dbReference type="ChEBI" id="CHEBI:29999"/>
        <dbReference type="ChEBI" id="CHEBI:43474"/>
        <dbReference type="ChEBI" id="CHEBI:83421"/>
        <dbReference type="EC" id="3.1.3.16"/>
    </reaction>
</comment>
<evidence type="ECO:0000256" key="3">
    <source>
        <dbReference type="ARBA" id="ARBA00022679"/>
    </source>
</evidence>
<dbReference type="Gene3D" id="3.30.450.20">
    <property type="entry name" value="PAS domain"/>
    <property type="match status" value="1"/>
</dbReference>
<evidence type="ECO:0000256" key="13">
    <source>
        <dbReference type="ARBA" id="ARBA00056274"/>
    </source>
</evidence>
<sequence length="789" mass="82515">MSGGAVVDFAAVFGAMPTPYLLMTPDLVIAEANDAYLATTGRTRSEIVGQPVFEAFPGNPSETQADGGASAIHDSFVRARDTLQPDTMPLHEYDIPDGAGGFSKRFWSLISTPVLDTEGRCAYLLQRAEDVTDFVREQERAGIDSSALQRRVLEVESDLFARSVELADARAAEAVSAGRLAALAGIALRLAGAQTVAELVSVVTEGGLALVGSPGGAVAVRQGDVLASVVSDGLGGERTQAAYGAVPVSGPLPVSVASRTGRPVFLPDRAACLAFAPEMADVVEATGAVAFASLPLRTADRDVGVLTIAWDAPHEFGPAEVELLTAFAAQCSQSVDRIQTREAELRSARQLAALAELALTLGRAETVHALTRDLVDRGLTVLGARGGAVAVTDPDDPATLRLVITDGLGTDTPDIYGQLPLAGPLPACVAARTRRPVVLHDAAECAAMTPDMTPVVSDTGCEAWVALPLETGGRLVGSLTIGWAEPQAFTPTEMEVVVAFAAQAAQALDRLQTRVAERTALTALAGTVEALQRSLLSEPPAPDHLQVAVRYLPAARLAQVGGDWYDSFVLADGRTVLVIGDVAGHDSHSAAAMAQVRNVLRGVAHHSGGRPAEVLTGLDCAMRDLAIGTLATAVLASVEQTPADAARGARVLRWSNAGHPAPLLVLPDGTVEVLERPADLLLGVDPERPRSDHAHELAPGSTVLLYTDGLIERRGVPLDDGVAWLAGLVQRLRHLPLEELCDRVLDELDGQVEDDVALLAIRAHPQDRPRPPDAPAVPLPEGHSALSRG</sequence>
<evidence type="ECO:0000259" key="17">
    <source>
        <dbReference type="SMART" id="SM00065"/>
    </source>
</evidence>
<dbReference type="Pfam" id="PF08448">
    <property type="entry name" value="PAS_4"/>
    <property type="match status" value="1"/>
</dbReference>
<name>A0A6P0H1I5_9ACTN</name>
<keyword evidence="7" id="KW-0378">Hydrolase</keyword>
<dbReference type="InterPro" id="IPR036457">
    <property type="entry name" value="PPM-type-like_dom_sf"/>
</dbReference>
<evidence type="ECO:0000256" key="1">
    <source>
        <dbReference type="ARBA" id="ARBA00013081"/>
    </source>
</evidence>
<dbReference type="PANTHER" id="PTHR43156:SF2">
    <property type="entry name" value="STAGE II SPORULATION PROTEIN E"/>
    <property type="match status" value="1"/>
</dbReference>
<keyword evidence="8" id="KW-0067">ATP-binding</keyword>
<dbReference type="InterPro" id="IPR003018">
    <property type="entry name" value="GAF"/>
</dbReference>
<keyword evidence="5" id="KW-0547">Nucleotide-binding</keyword>
<dbReference type="InterPro" id="IPR001932">
    <property type="entry name" value="PPM-type_phosphatase-like_dom"/>
</dbReference>
<dbReference type="AlphaFoldDB" id="A0A6P0H1I5"/>
<evidence type="ECO:0000256" key="10">
    <source>
        <dbReference type="ARBA" id="ARBA00022912"/>
    </source>
</evidence>
<feature type="region of interest" description="Disordered" evidence="16">
    <location>
        <begin position="763"/>
        <end position="789"/>
    </location>
</feature>
<dbReference type="GO" id="GO:0004722">
    <property type="term" value="F:protein serine/threonine phosphatase activity"/>
    <property type="evidence" value="ECO:0007669"/>
    <property type="project" value="UniProtKB-EC"/>
</dbReference>
<evidence type="ECO:0000256" key="15">
    <source>
        <dbReference type="ARBA" id="ARBA00081350"/>
    </source>
</evidence>
<evidence type="ECO:0000256" key="2">
    <source>
        <dbReference type="ARBA" id="ARBA00022553"/>
    </source>
</evidence>
<evidence type="ECO:0000256" key="4">
    <source>
        <dbReference type="ARBA" id="ARBA00022723"/>
    </source>
</evidence>
<evidence type="ECO:0000259" key="18">
    <source>
        <dbReference type="SMART" id="SM00331"/>
    </source>
</evidence>
<keyword evidence="11" id="KW-0464">Manganese</keyword>
<feature type="domain" description="PPM-type phosphatase" evidence="18">
    <location>
        <begin position="545"/>
        <end position="763"/>
    </location>
</feature>
<keyword evidence="10" id="KW-0904">Protein phosphatase</keyword>
<dbReference type="InterPro" id="IPR052016">
    <property type="entry name" value="Bact_Sigma-Reg"/>
</dbReference>
<dbReference type="SUPFAM" id="SSF81606">
    <property type="entry name" value="PP2C-like"/>
    <property type="match status" value="1"/>
</dbReference>
<evidence type="ECO:0000313" key="19">
    <source>
        <dbReference type="EMBL" id="NEN49411.1"/>
    </source>
</evidence>
<keyword evidence="9" id="KW-0460">Magnesium</keyword>
<dbReference type="InterPro" id="IPR013656">
    <property type="entry name" value="PAS_4"/>
</dbReference>
<evidence type="ECO:0000256" key="8">
    <source>
        <dbReference type="ARBA" id="ARBA00022840"/>
    </source>
</evidence>
<dbReference type="GO" id="GO:0016301">
    <property type="term" value="F:kinase activity"/>
    <property type="evidence" value="ECO:0007669"/>
    <property type="project" value="UniProtKB-KW"/>
</dbReference>
<dbReference type="RefSeq" id="WP_211660516.1">
    <property type="nucleotide sequence ID" value="NZ_JAAGWH010000002.1"/>
</dbReference>
<dbReference type="Proteomes" id="UP000471152">
    <property type="component" value="Unassembled WGS sequence"/>
</dbReference>
<organism evidence="19 20">
    <name type="scientific">Modestobacter muralis</name>
    <dbReference type="NCBI Taxonomy" id="1608614"/>
    <lineage>
        <taxon>Bacteria</taxon>
        <taxon>Bacillati</taxon>
        <taxon>Actinomycetota</taxon>
        <taxon>Actinomycetes</taxon>
        <taxon>Geodermatophilales</taxon>
        <taxon>Geodermatophilaceae</taxon>
        <taxon>Modestobacter</taxon>
    </lineage>
</organism>
<proteinExistence type="predicted"/>
<evidence type="ECO:0000256" key="11">
    <source>
        <dbReference type="ARBA" id="ARBA00023211"/>
    </source>
</evidence>
<dbReference type="PANTHER" id="PTHR43156">
    <property type="entry name" value="STAGE II SPORULATION PROTEIN E-RELATED"/>
    <property type="match status" value="1"/>
</dbReference>
<dbReference type="SUPFAM" id="SSF55785">
    <property type="entry name" value="PYP-like sensor domain (PAS domain)"/>
    <property type="match status" value="1"/>
</dbReference>
<feature type="domain" description="GAF" evidence="17">
    <location>
        <begin position="179"/>
        <end position="345"/>
    </location>
</feature>
<comment type="function">
    <text evidence="13">Primarily acts as an independent SigF regulator that is sensitive to the osmosensory signal, mediating the cross talk of PknD with the SigF regulon. Possesses both phosphatase and kinase activities. The kinase domain functions as a classic anti-sigma factor-like kinase to phosphorylate the anti-anti-sigma factor domain at the canonical regulatory site, and the phosphatase domain antagonizes this activity.</text>
</comment>
<evidence type="ECO:0000256" key="6">
    <source>
        <dbReference type="ARBA" id="ARBA00022777"/>
    </source>
</evidence>
<dbReference type="InterPro" id="IPR000014">
    <property type="entry name" value="PAS"/>
</dbReference>
<dbReference type="SUPFAM" id="SSF55781">
    <property type="entry name" value="GAF domain-like"/>
    <property type="match status" value="2"/>
</dbReference>
<dbReference type="InterPro" id="IPR029016">
    <property type="entry name" value="GAF-like_dom_sf"/>
</dbReference>
<evidence type="ECO:0000256" key="9">
    <source>
        <dbReference type="ARBA" id="ARBA00022842"/>
    </source>
</evidence>
<dbReference type="CDD" id="cd00130">
    <property type="entry name" value="PAS"/>
    <property type="match status" value="1"/>
</dbReference>
<evidence type="ECO:0000256" key="16">
    <source>
        <dbReference type="SAM" id="MobiDB-lite"/>
    </source>
</evidence>
<comment type="caution">
    <text evidence="19">The sequence shown here is derived from an EMBL/GenBank/DDBJ whole genome shotgun (WGS) entry which is preliminary data.</text>
</comment>
<keyword evidence="4" id="KW-0479">Metal-binding</keyword>
<evidence type="ECO:0000313" key="20">
    <source>
        <dbReference type="Proteomes" id="UP000471152"/>
    </source>
</evidence>
<protein>
    <recommendedName>
        <fullName evidence="1">protein-serine/threonine phosphatase</fullName>
        <ecNumber evidence="1">3.1.3.16</ecNumber>
    </recommendedName>
    <alternativeName>
        <fullName evidence="15">Protein-serine/threonine phosphatase</fullName>
    </alternativeName>
    <alternativeName>
        <fullName evidence="14">Serine/threonine-protein kinase</fullName>
    </alternativeName>
</protein>
<dbReference type="Gene3D" id="3.60.40.10">
    <property type="entry name" value="PPM-type phosphatase domain"/>
    <property type="match status" value="1"/>
</dbReference>
<evidence type="ECO:0000256" key="5">
    <source>
        <dbReference type="ARBA" id="ARBA00022741"/>
    </source>
</evidence>
<evidence type="ECO:0000256" key="7">
    <source>
        <dbReference type="ARBA" id="ARBA00022801"/>
    </source>
</evidence>
<reference evidence="19 20" key="1">
    <citation type="submission" date="2020-02" db="EMBL/GenBank/DDBJ databases">
        <title>The WGS of Modestobacter muralis DSM 100205.</title>
        <authorList>
            <person name="Jiang Z."/>
        </authorList>
    </citation>
    <scope>NUCLEOTIDE SEQUENCE [LARGE SCALE GENOMIC DNA]</scope>
    <source>
        <strain evidence="19 20">DSM 100205</strain>
    </source>
</reference>
<feature type="domain" description="GAF" evidence="17">
    <location>
        <begin position="362"/>
        <end position="518"/>
    </location>
</feature>
<dbReference type="GO" id="GO:0005524">
    <property type="term" value="F:ATP binding"/>
    <property type="evidence" value="ECO:0007669"/>
    <property type="project" value="UniProtKB-KW"/>
</dbReference>